<evidence type="ECO:0000313" key="4">
    <source>
        <dbReference type="Proteomes" id="UP000199068"/>
    </source>
</evidence>
<accession>A0A1G9J592</accession>
<dbReference type="Gene3D" id="3.40.190.10">
    <property type="entry name" value="Periplasmic binding protein-like II"/>
    <property type="match status" value="1"/>
</dbReference>
<protein>
    <submittedName>
        <fullName evidence="3">Putative molybdopterin biosynthesis protein</fullName>
    </submittedName>
</protein>
<sequence length="306" mass="34350">MSSLTSLTSVEVAELLKITKNTVYELIKRGELPAYKVGNKIRVDIKDVEYYINSQKNTNISSPITNITSNTKQDIVISGQDVLLDILGNYIEKNIKPVKILRSHIGSYNGLFSLYNNQVSISSCHLWDGETDSYNTPFVKKLLPGIPCVLINLAYRKQGFYVQKGNPKNINTWNDLTNNKVHLVNREKGSGTRILLDEKLKSLNIYHRDILGYDYEESSHLSVASSVSRGKADVGLGNEKAALQVSNIDFIPLQKERYDLVIKKDDLSNPVYQEIVNILKSDDFKSELEGIGGYDLKDTGKIIAEC</sequence>
<dbReference type="AlphaFoldDB" id="A0A1G9J592"/>
<dbReference type="SUPFAM" id="SSF53850">
    <property type="entry name" value="Periplasmic binding protein-like II"/>
    <property type="match status" value="1"/>
</dbReference>
<dbReference type="RefSeq" id="WP_092722533.1">
    <property type="nucleotide sequence ID" value="NZ_FNGW01000001.1"/>
</dbReference>
<feature type="domain" description="PBP" evidence="1">
    <location>
        <begin position="91"/>
        <end position="280"/>
    </location>
</feature>
<dbReference type="InterPro" id="IPR024370">
    <property type="entry name" value="PBP_domain"/>
</dbReference>
<dbReference type="EMBL" id="FNGW01000001">
    <property type="protein sequence ID" value="SDL32670.1"/>
    <property type="molecule type" value="Genomic_DNA"/>
</dbReference>
<dbReference type="InterPro" id="IPR041657">
    <property type="entry name" value="HTH_17"/>
</dbReference>
<evidence type="ECO:0000259" key="2">
    <source>
        <dbReference type="Pfam" id="PF12728"/>
    </source>
</evidence>
<gene>
    <name evidence="3" type="ORF">SAMN04515677_101513</name>
</gene>
<dbReference type="GO" id="GO:0003677">
    <property type="term" value="F:DNA binding"/>
    <property type="evidence" value="ECO:0007669"/>
    <property type="project" value="InterPro"/>
</dbReference>
<evidence type="ECO:0000313" key="3">
    <source>
        <dbReference type="EMBL" id="SDL32670.1"/>
    </source>
</evidence>
<reference evidence="3 4" key="1">
    <citation type="submission" date="2016-10" db="EMBL/GenBank/DDBJ databases">
        <authorList>
            <person name="de Groot N.N."/>
        </authorList>
    </citation>
    <scope>NUCLEOTIDE SEQUENCE [LARGE SCALE GENOMIC DNA]</scope>
    <source>
        <strain evidence="3 4">DSM 797</strain>
    </source>
</reference>
<keyword evidence="4" id="KW-1185">Reference proteome</keyword>
<dbReference type="SUPFAM" id="SSF46955">
    <property type="entry name" value="Putative DNA-binding domain"/>
    <property type="match status" value="1"/>
</dbReference>
<feature type="domain" description="Helix-turn-helix" evidence="2">
    <location>
        <begin position="7"/>
        <end position="55"/>
    </location>
</feature>
<dbReference type="NCBIfam" id="TIGR01764">
    <property type="entry name" value="excise"/>
    <property type="match status" value="1"/>
</dbReference>
<dbReference type="InterPro" id="IPR010093">
    <property type="entry name" value="SinI_DNA-bd"/>
</dbReference>
<dbReference type="STRING" id="1121325.SAMN04515677_101513"/>
<organism evidence="3 4">
    <name type="scientific">Romboutsia lituseburensis DSM 797</name>
    <dbReference type="NCBI Taxonomy" id="1121325"/>
    <lineage>
        <taxon>Bacteria</taxon>
        <taxon>Bacillati</taxon>
        <taxon>Bacillota</taxon>
        <taxon>Clostridia</taxon>
        <taxon>Peptostreptococcales</taxon>
        <taxon>Peptostreptococcaceae</taxon>
        <taxon>Romboutsia</taxon>
    </lineage>
</organism>
<dbReference type="InterPro" id="IPR009061">
    <property type="entry name" value="DNA-bd_dom_put_sf"/>
</dbReference>
<dbReference type="PANTHER" id="PTHR38431:SF1">
    <property type="entry name" value="BLL2305 PROTEIN"/>
    <property type="match status" value="1"/>
</dbReference>
<dbReference type="PANTHER" id="PTHR38431">
    <property type="entry name" value="BLL2305 PROTEIN"/>
    <property type="match status" value="1"/>
</dbReference>
<dbReference type="Pfam" id="PF12728">
    <property type="entry name" value="HTH_17"/>
    <property type="match status" value="1"/>
</dbReference>
<dbReference type="Proteomes" id="UP000199068">
    <property type="component" value="Unassembled WGS sequence"/>
</dbReference>
<evidence type="ECO:0000259" key="1">
    <source>
        <dbReference type="Pfam" id="PF12727"/>
    </source>
</evidence>
<name>A0A1G9J592_9FIRM</name>
<dbReference type="Pfam" id="PF12727">
    <property type="entry name" value="PBP_like"/>
    <property type="match status" value="1"/>
</dbReference>
<proteinExistence type="predicted"/>